<feature type="region of interest" description="Disordered" evidence="1">
    <location>
        <begin position="251"/>
        <end position="271"/>
    </location>
</feature>
<protein>
    <submittedName>
        <fullName evidence="2">Uncharacterized protein</fullName>
    </submittedName>
</protein>
<evidence type="ECO:0000313" key="2">
    <source>
        <dbReference type="EMBL" id="WXA95141.1"/>
    </source>
</evidence>
<keyword evidence="3" id="KW-1185">Reference proteome</keyword>
<reference evidence="2 3" key="1">
    <citation type="submission" date="2021-12" db="EMBL/GenBank/DDBJ databases">
        <title>Discovery of the Pendulisporaceae a myxobacterial family with distinct sporulation behavior and unique specialized metabolism.</title>
        <authorList>
            <person name="Garcia R."/>
            <person name="Popoff A."/>
            <person name="Bader C.D."/>
            <person name="Loehr J."/>
            <person name="Walesch S."/>
            <person name="Walt C."/>
            <person name="Boldt J."/>
            <person name="Bunk B."/>
            <person name="Haeckl F.J.F.P.J."/>
            <person name="Gunesch A.P."/>
            <person name="Birkelbach J."/>
            <person name="Nuebel U."/>
            <person name="Pietschmann T."/>
            <person name="Bach T."/>
            <person name="Mueller R."/>
        </authorList>
    </citation>
    <scope>NUCLEOTIDE SEQUENCE [LARGE SCALE GENOMIC DNA]</scope>
    <source>
        <strain evidence="2 3">MSr12523</strain>
    </source>
</reference>
<sequence>MSDLTPKARALLARAARAHEPTEDDRARIRARVARKIALGACAAGAASATSKTLTAGTGGFLTKAVVSVAIVGTVGVGATHWVASHSDPSTCKIVSVVSAPASVAPIARGVSKPGPAAVMHEEPAEVHEVPSPAPPPSTVIARKHPVPKASAIEPAVPAPSAERVDPLAMVDEVDVLARAHEALARGDGPLALALVEEHGRRFPKSALAEERAAVHVFALCASGRGADAAREGAQFLEKHPRSPLAERVRGSCPGMWGAPPPHPPEKGGNL</sequence>
<dbReference type="Proteomes" id="UP001379533">
    <property type="component" value="Chromosome"/>
</dbReference>
<gene>
    <name evidence="2" type="ORF">LZC95_53065</name>
</gene>
<proteinExistence type="predicted"/>
<evidence type="ECO:0000256" key="1">
    <source>
        <dbReference type="SAM" id="MobiDB-lite"/>
    </source>
</evidence>
<dbReference type="RefSeq" id="WP_394845750.1">
    <property type="nucleotide sequence ID" value="NZ_CP089982.1"/>
</dbReference>
<evidence type="ECO:0000313" key="3">
    <source>
        <dbReference type="Proteomes" id="UP001379533"/>
    </source>
</evidence>
<name>A0ABZ2K911_9BACT</name>
<accession>A0ABZ2K911</accession>
<organism evidence="2 3">
    <name type="scientific">Pendulispora brunnea</name>
    <dbReference type="NCBI Taxonomy" id="2905690"/>
    <lineage>
        <taxon>Bacteria</taxon>
        <taxon>Pseudomonadati</taxon>
        <taxon>Myxococcota</taxon>
        <taxon>Myxococcia</taxon>
        <taxon>Myxococcales</taxon>
        <taxon>Sorangiineae</taxon>
        <taxon>Pendulisporaceae</taxon>
        <taxon>Pendulispora</taxon>
    </lineage>
</organism>
<dbReference type="EMBL" id="CP089982">
    <property type="protein sequence ID" value="WXA95141.1"/>
    <property type="molecule type" value="Genomic_DNA"/>
</dbReference>